<dbReference type="AlphaFoldDB" id="A0A8J9YIG3"/>
<accession>A0A8J9YIG3</accession>
<name>A0A8J9YIG3_9NEOP</name>
<evidence type="ECO:0000256" key="1">
    <source>
        <dbReference type="SAM" id="MobiDB-lite"/>
    </source>
</evidence>
<feature type="compositionally biased region" description="Polar residues" evidence="1">
    <location>
        <begin position="17"/>
        <end position="26"/>
    </location>
</feature>
<sequence>MRCGTGGCQRRQMCRTAPSSGRTTSPGVRGPHRHFHPPSASVRRHAPPRSHVTTPAICHTPAARARFERSAYTTGS</sequence>
<feature type="compositionally biased region" description="Basic residues" evidence="1">
    <location>
        <begin position="30"/>
        <end position="48"/>
    </location>
</feature>
<evidence type="ECO:0000313" key="2">
    <source>
        <dbReference type="EMBL" id="CAH0731984.1"/>
    </source>
</evidence>
<organism evidence="2 3">
    <name type="scientific">Brenthis ino</name>
    <name type="common">lesser marbled fritillary</name>
    <dbReference type="NCBI Taxonomy" id="405034"/>
    <lineage>
        <taxon>Eukaryota</taxon>
        <taxon>Metazoa</taxon>
        <taxon>Ecdysozoa</taxon>
        <taxon>Arthropoda</taxon>
        <taxon>Hexapoda</taxon>
        <taxon>Insecta</taxon>
        <taxon>Pterygota</taxon>
        <taxon>Neoptera</taxon>
        <taxon>Endopterygota</taxon>
        <taxon>Lepidoptera</taxon>
        <taxon>Glossata</taxon>
        <taxon>Ditrysia</taxon>
        <taxon>Papilionoidea</taxon>
        <taxon>Nymphalidae</taxon>
        <taxon>Heliconiinae</taxon>
        <taxon>Argynnini</taxon>
        <taxon>Brenthis</taxon>
    </lineage>
</organism>
<protein>
    <submittedName>
        <fullName evidence="2">Uncharacterized protein</fullName>
    </submittedName>
</protein>
<keyword evidence="3" id="KW-1185">Reference proteome</keyword>
<reference evidence="2" key="1">
    <citation type="submission" date="2021-12" db="EMBL/GenBank/DDBJ databases">
        <authorList>
            <person name="Martin H S."/>
        </authorList>
    </citation>
    <scope>NUCLEOTIDE SEQUENCE</scope>
</reference>
<feature type="region of interest" description="Disordered" evidence="1">
    <location>
        <begin position="1"/>
        <end position="62"/>
    </location>
</feature>
<evidence type="ECO:0000313" key="3">
    <source>
        <dbReference type="Proteomes" id="UP000838878"/>
    </source>
</evidence>
<dbReference type="EMBL" id="OV170229">
    <property type="protein sequence ID" value="CAH0731984.1"/>
    <property type="molecule type" value="Genomic_DNA"/>
</dbReference>
<feature type="non-terminal residue" evidence="2">
    <location>
        <position position="76"/>
    </location>
</feature>
<gene>
    <name evidence="2" type="ORF">BINO364_LOCUS16740</name>
</gene>
<proteinExistence type="predicted"/>
<dbReference type="Proteomes" id="UP000838878">
    <property type="component" value="Chromosome 9"/>
</dbReference>